<name>A0A3Q2YIK3_HIPCM</name>
<keyword evidence="4 7" id="KW-0547">Nucleotide-binding</keyword>
<feature type="binding site" evidence="7">
    <location>
        <position position="48"/>
    </location>
    <ligand>
        <name>ATP</name>
        <dbReference type="ChEBI" id="CHEBI:30616"/>
    </ligand>
</feature>
<accession>A0A3Q2YIK3</accession>
<evidence type="ECO:0000256" key="7">
    <source>
        <dbReference type="PROSITE-ProRule" id="PRU10141"/>
    </source>
</evidence>
<dbReference type="EC" id="2.7.11.1" evidence="2"/>
<evidence type="ECO:0000259" key="8">
    <source>
        <dbReference type="PROSITE" id="PS50011"/>
    </source>
</evidence>
<keyword evidence="5" id="KW-0418">Kinase</keyword>
<evidence type="ECO:0000256" key="3">
    <source>
        <dbReference type="ARBA" id="ARBA00022527"/>
    </source>
</evidence>
<dbReference type="PROSITE" id="PS00107">
    <property type="entry name" value="PROTEIN_KINASE_ATP"/>
    <property type="match status" value="1"/>
</dbReference>
<evidence type="ECO:0000256" key="5">
    <source>
        <dbReference type="ARBA" id="ARBA00022777"/>
    </source>
</evidence>
<keyword evidence="3" id="KW-0723">Serine/threonine-protein kinase</keyword>
<dbReference type="GO" id="GO:0005524">
    <property type="term" value="F:ATP binding"/>
    <property type="evidence" value="ECO:0007669"/>
    <property type="project" value="UniProtKB-UniRule"/>
</dbReference>
<dbReference type="InterPro" id="IPR017441">
    <property type="entry name" value="Protein_kinase_ATP_BS"/>
</dbReference>
<evidence type="ECO:0000313" key="9">
    <source>
        <dbReference type="Ensembl" id="ENSHCOP00000013237.1"/>
    </source>
</evidence>
<dbReference type="InterPro" id="IPR000719">
    <property type="entry name" value="Prot_kinase_dom"/>
</dbReference>
<evidence type="ECO:0000256" key="6">
    <source>
        <dbReference type="ARBA" id="ARBA00022840"/>
    </source>
</evidence>
<dbReference type="SUPFAM" id="SSF56112">
    <property type="entry name" value="Protein kinase-like (PK-like)"/>
    <property type="match status" value="1"/>
</dbReference>
<keyword evidence="6 7" id="KW-0067">ATP-binding</keyword>
<evidence type="ECO:0000313" key="10">
    <source>
        <dbReference type="Proteomes" id="UP000264820"/>
    </source>
</evidence>
<proteinExistence type="inferred from homology"/>
<dbReference type="GO" id="GO:0008349">
    <property type="term" value="F:MAP kinase kinase kinase kinase activity"/>
    <property type="evidence" value="ECO:0007669"/>
    <property type="project" value="TreeGrafter"/>
</dbReference>
<keyword evidence="10" id="KW-1185">Reference proteome</keyword>
<dbReference type="GO" id="GO:0005737">
    <property type="term" value="C:cytoplasm"/>
    <property type="evidence" value="ECO:0007669"/>
    <property type="project" value="TreeGrafter"/>
</dbReference>
<organism evidence="9 10">
    <name type="scientific">Hippocampus comes</name>
    <name type="common">Tiger tail seahorse</name>
    <dbReference type="NCBI Taxonomy" id="109280"/>
    <lineage>
        <taxon>Eukaryota</taxon>
        <taxon>Metazoa</taxon>
        <taxon>Chordata</taxon>
        <taxon>Craniata</taxon>
        <taxon>Vertebrata</taxon>
        <taxon>Euteleostomi</taxon>
        <taxon>Actinopterygii</taxon>
        <taxon>Neopterygii</taxon>
        <taxon>Teleostei</taxon>
        <taxon>Neoteleostei</taxon>
        <taxon>Acanthomorphata</taxon>
        <taxon>Syngnathiaria</taxon>
        <taxon>Syngnathiformes</taxon>
        <taxon>Syngnathoidei</taxon>
        <taxon>Syngnathidae</taxon>
        <taxon>Hippocampus</taxon>
    </lineage>
</organism>
<sequence length="91" mass="10379">MDPPNPTFDFSTRNPQDDFEILLKVGWGTYGDVYKARNKQTGDLAAIKIIKTEPGENDDFSTIQQEILIVRSCKHANIVAYYGSYIRSDYI</sequence>
<dbReference type="Ensembl" id="ENSHCOT00000020517.1">
    <property type="protein sequence ID" value="ENSHCOP00000013237.1"/>
    <property type="gene ID" value="ENSHCOG00000016387.1"/>
</dbReference>
<dbReference type="PANTHER" id="PTHR48012">
    <property type="entry name" value="STERILE20-LIKE KINASE, ISOFORM B-RELATED"/>
    <property type="match status" value="1"/>
</dbReference>
<reference evidence="9" key="2">
    <citation type="submission" date="2025-09" db="UniProtKB">
        <authorList>
            <consortium name="Ensembl"/>
        </authorList>
    </citation>
    <scope>IDENTIFICATION</scope>
</reference>
<evidence type="ECO:0000256" key="2">
    <source>
        <dbReference type="ARBA" id="ARBA00012513"/>
    </source>
</evidence>
<dbReference type="InterPro" id="IPR011009">
    <property type="entry name" value="Kinase-like_dom_sf"/>
</dbReference>
<evidence type="ECO:0000256" key="4">
    <source>
        <dbReference type="ARBA" id="ARBA00022741"/>
    </source>
</evidence>
<protein>
    <recommendedName>
        <fullName evidence="2">non-specific serine/threonine protein kinase</fullName>
        <ecNumber evidence="2">2.7.11.1</ecNumber>
    </recommendedName>
</protein>
<dbReference type="PANTHER" id="PTHR48012:SF15">
    <property type="entry name" value="MITOGEN-ACTIVATED PROTEIN KINASE KINASE KINASE KINASE 1"/>
    <property type="match status" value="1"/>
</dbReference>
<dbReference type="Pfam" id="PF00069">
    <property type="entry name" value="Pkinase"/>
    <property type="match status" value="1"/>
</dbReference>
<dbReference type="InterPro" id="IPR050629">
    <property type="entry name" value="STE20/SPS1-PAK"/>
</dbReference>
<dbReference type="Proteomes" id="UP000264820">
    <property type="component" value="Unplaced"/>
</dbReference>
<dbReference type="AlphaFoldDB" id="A0A3Q2YIK3"/>
<dbReference type="GeneTree" id="ENSGT00940000160308"/>
<evidence type="ECO:0000256" key="1">
    <source>
        <dbReference type="ARBA" id="ARBA00008874"/>
    </source>
</evidence>
<dbReference type="PROSITE" id="PS50011">
    <property type="entry name" value="PROTEIN_KINASE_DOM"/>
    <property type="match status" value="1"/>
</dbReference>
<keyword evidence="5" id="KW-0808">Transferase</keyword>
<comment type="similarity">
    <text evidence="1">Belongs to the protein kinase superfamily. STE Ser/Thr protein kinase family. STE20 subfamily.</text>
</comment>
<feature type="domain" description="Protein kinase" evidence="8">
    <location>
        <begin position="19"/>
        <end position="91"/>
    </location>
</feature>
<dbReference type="Gene3D" id="3.30.200.20">
    <property type="entry name" value="Phosphorylase Kinase, domain 1"/>
    <property type="match status" value="1"/>
</dbReference>
<reference evidence="9" key="1">
    <citation type="submission" date="2025-08" db="UniProtKB">
        <authorList>
            <consortium name="Ensembl"/>
        </authorList>
    </citation>
    <scope>IDENTIFICATION</scope>
</reference>